<comment type="caution">
    <text evidence="8">The sequence shown here is derived from an EMBL/GenBank/DDBJ whole genome shotgun (WGS) entry which is preliminary data.</text>
</comment>
<dbReference type="SUPFAM" id="SSF53041">
    <property type="entry name" value="Resolvase-like"/>
    <property type="match status" value="1"/>
</dbReference>
<organism evidence="8 9">
    <name type="scientific">Lactiplantibacillus modestisalitolerans</name>
    <dbReference type="NCBI Taxonomy" id="1457219"/>
    <lineage>
        <taxon>Bacteria</taxon>
        <taxon>Bacillati</taxon>
        <taxon>Bacillota</taxon>
        <taxon>Bacilli</taxon>
        <taxon>Lactobacillales</taxon>
        <taxon>Lactobacillaceae</taxon>
        <taxon>Lactiplantibacillus</taxon>
    </lineage>
</organism>
<evidence type="ECO:0000313" key="8">
    <source>
        <dbReference type="EMBL" id="MFB9770128.1"/>
    </source>
</evidence>
<evidence type="ECO:0000256" key="1">
    <source>
        <dbReference type="ARBA" id="ARBA00022908"/>
    </source>
</evidence>
<keyword evidence="5" id="KW-0175">Coiled coil</keyword>
<keyword evidence="2" id="KW-0238">DNA-binding</keyword>
<keyword evidence="1" id="KW-0229">DNA integration</keyword>
<dbReference type="Pfam" id="PF00239">
    <property type="entry name" value="Resolvase"/>
    <property type="match status" value="1"/>
</dbReference>
<dbReference type="Proteomes" id="UP001589691">
    <property type="component" value="Unassembled WGS sequence"/>
</dbReference>
<dbReference type="EMBL" id="JBHLZY010000025">
    <property type="protein sequence ID" value="MFB9770128.1"/>
    <property type="molecule type" value="Genomic_DNA"/>
</dbReference>
<dbReference type="PROSITE" id="PS00397">
    <property type="entry name" value="RECOMBINASES_1"/>
    <property type="match status" value="1"/>
</dbReference>
<evidence type="ECO:0000256" key="3">
    <source>
        <dbReference type="ARBA" id="ARBA00023172"/>
    </source>
</evidence>
<evidence type="ECO:0000313" key="9">
    <source>
        <dbReference type="Proteomes" id="UP001589691"/>
    </source>
</evidence>
<dbReference type="PANTHER" id="PTHR30461">
    <property type="entry name" value="DNA-INVERTASE FROM LAMBDOID PROPHAGE"/>
    <property type="match status" value="1"/>
</dbReference>
<dbReference type="RefSeq" id="WP_137642096.1">
    <property type="nucleotide sequence ID" value="NZ_BJEA01000004.1"/>
</dbReference>
<dbReference type="PANTHER" id="PTHR30461:SF23">
    <property type="entry name" value="DNA RECOMBINASE-RELATED"/>
    <property type="match status" value="1"/>
</dbReference>
<dbReference type="InterPro" id="IPR036162">
    <property type="entry name" value="Resolvase-like_N_sf"/>
</dbReference>
<keyword evidence="3" id="KW-0233">DNA recombination</keyword>
<evidence type="ECO:0000259" key="6">
    <source>
        <dbReference type="PROSITE" id="PS51736"/>
    </source>
</evidence>
<accession>A0ABV5WWR9</accession>
<reference evidence="8 9" key="1">
    <citation type="submission" date="2024-09" db="EMBL/GenBank/DDBJ databases">
        <authorList>
            <person name="Sun Q."/>
            <person name="Mori K."/>
        </authorList>
    </citation>
    <scope>NUCLEOTIDE SEQUENCE [LARGE SCALE GENOMIC DNA]</scope>
    <source>
        <strain evidence="8 9">TBRC 4576</strain>
    </source>
</reference>
<dbReference type="PROSITE" id="PS51736">
    <property type="entry name" value="RECOMBINASES_3"/>
    <property type="match status" value="1"/>
</dbReference>
<evidence type="ECO:0000256" key="5">
    <source>
        <dbReference type="SAM" id="Coils"/>
    </source>
</evidence>
<proteinExistence type="predicted"/>
<keyword evidence="9" id="KW-1185">Reference proteome</keyword>
<evidence type="ECO:0000256" key="4">
    <source>
        <dbReference type="PROSITE-ProRule" id="PRU10137"/>
    </source>
</evidence>
<gene>
    <name evidence="8" type="ORF">ACFFLI_09670</name>
</gene>
<feature type="domain" description="Recombinase" evidence="7">
    <location>
        <begin position="161"/>
        <end position="264"/>
    </location>
</feature>
<dbReference type="Gene3D" id="3.90.1750.20">
    <property type="entry name" value="Putative Large Serine Recombinase, Chain B, Domain 2"/>
    <property type="match status" value="1"/>
</dbReference>
<dbReference type="InterPro" id="IPR050639">
    <property type="entry name" value="SSR_resolvase"/>
</dbReference>
<dbReference type="InterPro" id="IPR011109">
    <property type="entry name" value="DNA_bind_recombinase_dom"/>
</dbReference>
<feature type="active site" description="O-(5'-phospho-DNA)-serine intermediate" evidence="4">
    <location>
        <position position="12"/>
    </location>
</feature>
<sequence>MEKRVGIYVRVSTEWQADEGYSIGEQTDKLKKFCEIKEWNVYKVYTDGGFSGSNLKRPGVEMLIHDIKAHEIDTVLVYKLDRLSRSQKDTLYLIEDVFNANSVAFISLNENFDTSTPFGKAMIGILSVFAQLEREQITERMQMGRIGRAKAGYYNGGGSPIFGYDYVDGMLKINPLQSQVVKEMFEDYKAGVSLNGLTRKLNLEGHIGKETAWSYRTVRYVLDNSTYTGKVSYKGVDYDGLQTPIISQELFDTVQKELKRRQTVAAAKFNNPRPFRSKYMLSGLLRCGKCGNVFETRKSMVKDNSRLSSRVRYACRSRHPSHSTPDAQHVVKPCTSSTYSAIELEDKVLARIGQLAKHPERVRKLFEGNSHKINPQPLKDRQKQIDGQIERFMNLYGIGGISMDALNSRIQKLNDEKEKLAQKLRSVNRDVSAPVTAMQKALDKAPAVIASADYQEQTKLVRTLIKKIVLNDNRMLIEWNLKW</sequence>
<dbReference type="InterPro" id="IPR006118">
    <property type="entry name" value="Recombinase_CS"/>
</dbReference>
<feature type="coiled-coil region" evidence="5">
    <location>
        <begin position="403"/>
        <end position="430"/>
    </location>
</feature>
<evidence type="ECO:0000256" key="2">
    <source>
        <dbReference type="ARBA" id="ARBA00023125"/>
    </source>
</evidence>
<evidence type="ECO:0000259" key="7">
    <source>
        <dbReference type="PROSITE" id="PS51737"/>
    </source>
</evidence>
<dbReference type="InterPro" id="IPR025827">
    <property type="entry name" value="Zn_ribbon_recom_dom"/>
</dbReference>
<protein>
    <submittedName>
        <fullName evidence="8">Recombinase family protein</fullName>
    </submittedName>
</protein>
<dbReference type="InterPro" id="IPR038109">
    <property type="entry name" value="DNA_bind_recomb_sf"/>
</dbReference>
<dbReference type="InterPro" id="IPR006119">
    <property type="entry name" value="Resolv_N"/>
</dbReference>
<name>A0ABV5WWR9_9LACO</name>
<dbReference type="PROSITE" id="PS51737">
    <property type="entry name" value="RECOMBINASE_DNA_BIND"/>
    <property type="match status" value="1"/>
</dbReference>
<dbReference type="SMART" id="SM00857">
    <property type="entry name" value="Resolvase"/>
    <property type="match status" value="1"/>
</dbReference>
<dbReference type="CDD" id="cd03768">
    <property type="entry name" value="SR_ResInv"/>
    <property type="match status" value="1"/>
</dbReference>
<dbReference type="Pfam" id="PF13408">
    <property type="entry name" value="Zn_ribbon_recom"/>
    <property type="match status" value="1"/>
</dbReference>
<dbReference type="Gene3D" id="3.40.50.1390">
    <property type="entry name" value="Resolvase, N-terminal catalytic domain"/>
    <property type="match status" value="1"/>
</dbReference>
<dbReference type="Pfam" id="PF07508">
    <property type="entry name" value="Recombinase"/>
    <property type="match status" value="1"/>
</dbReference>
<feature type="domain" description="Resolvase/invertase-type recombinase catalytic" evidence="6">
    <location>
        <begin position="4"/>
        <end position="152"/>
    </location>
</feature>